<dbReference type="PANTHER" id="PTHR30478">
    <property type="entry name" value="DNA POLYMERASE III SUBUNIT BETA"/>
    <property type="match status" value="1"/>
</dbReference>
<evidence type="ECO:0000313" key="13">
    <source>
        <dbReference type="EMBL" id="KAA9380144.1"/>
    </source>
</evidence>
<comment type="similarity">
    <text evidence="2 9">Belongs to the beta sliding clamp family.</text>
</comment>
<organism evidence="13 14">
    <name type="scientific">Microbispora cellulosiformans</name>
    <dbReference type="NCBI Taxonomy" id="2614688"/>
    <lineage>
        <taxon>Bacteria</taxon>
        <taxon>Bacillati</taxon>
        <taxon>Actinomycetota</taxon>
        <taxon>Actinomycetes</taxon>
        <taxon>Streptosporangiales</taxon>
        <taxon>Streptosporangiaceae</taxon>
        <taxon>Microbispora</taxon>
    </lineage>
</organism>
<sequence length="384" mass="40277">MPKRPAPVKASFRVDRDELANAVGWTAKSLPPMPSVPVLGGMHLTLWSGALTVAAYDYEVSSQATIPVDGDGPATVLVPGKLLAEITKALPDHPVDVTVDGPRVTLECGPATFQLTTMPVEDYPALPVSPPQAGQLDAAAFAEAAAQAVVAAGKDDTLPMLTGVHATIDGERVTLAATDRYRLAVRELTWQPPSPGFRATFMIPARTLGAAAKTFGSAGLVELAAPADGDEQADLLALSGGDRRVTTRLLDPEFPNYRDLIPSEFSGFADVDVAPLTEAVKRVTLVADRKTPVRLTLSGGQVTVEAGARDDALGTEKLPAAWDGPDFEIRFNAAYLLDGLGAMGAARARLNLTTPKQPAVLVPLGEDGEPDTAYLYLIMPVAVA</sequence>
<dbReference type="InterPro" id="IPR001001">
    <property type="entry name" value="DNA_polIII_beta"/>
</dbReference>
<evidence type="ECO:0000313" key="14">
    <source>
        <dbReference type="Proteomes" id="UP000327011"/>
    </source>
</evidence>
<evidence type="ECO:0000256" key="4">
    <source>
        <dbReference type="ARBA" id="ARBA00022679"/>
    </source>
</evidence>
<evidence type="ECO:0000256" key="9">
    <source>
        <dbReference type="PIRNR" id="PIRNR000804"/>
    </source>
</evidence>
<dbReference type="CDD" id="cd00140">
    <property type="entry name" value="beta_clamp"/>
    <property type="match status" value="1"/>
</dbReference>
<dbReference type="EMBL" id="VYTZ01000003">
    <property type="protein sequence ID" value="KAA9380144.1"/>
    <property type="molecule type" value="Genomic_DNA"/>
</dbReference>
<dbReference type="GO" id="GO:0005737">
    <property type="term" value="C:cytoplasm"/>
    <property type="evidence" value="ECO:0007669"/>
    <property type="project" value="UniProtKB-SubCell"/>
</dbReference>
<dbReference type="NCBIfam" id="TIGR00663">
    <property type="entry name" value="dnan"/>
    <property type="match status" value="1"/>
</dbReference>
<keyword evidence="8" id="KW-0238">DNA-binding</keyword>
<keyword evidence="14" id="KW-1185">Reference proteome</keyword>
<evidence type="ECO:0000256" key="8">
    <source>
        <dbReference type="ARBA" id="ARBA00023125"/>
    </source>
</evidence>
<proteinExistence type="inferred from homology"/>
<keyword evidence="5 9" id="KW-0548">Nucleotidyltransferase</keyword>
<evidence type="ECO:0000256" key="5">
    <source>
        <dbReference type="ARBA" id="ARBA00022695"/>
    </source>
</evidence>
<protein>
    <recommendedName>
        <fullName evidence="9">Beta sliding clamp</fullName>
    </recommendedName>
</protein>
<feature type="domain" description="DNA polymerase III beta sliding clamp C-terminal" evidence="12">
    <location>
        <begin position="259"/>
        <end position="367"/>
    </location>
</feature>
<keyword evidence="7 9" id="KW-0239">DNA-directed DNA polymerase</keyword>
<name>A0A5J5K909_9ACTN</name>
<evidence type="ECO:0000259" key="12">
    <source>
        <dbReference type="Pfam" id="PF02768"/>
    </source>
</evidence>
<comment type="function">
    <text evidence="9">Confers DNA tethering and processivity to DNA polymerases and other proteins. Acts as a clamp, forming a ring around DNA (a reaction catalyzed by the clamp-loading complex) which diffuses in an ATP-independent manner freely and bidirectionally along dsDNA. Initially characterized for its ability to contact the catalytic subunit of DNA polymerase III (Pol III), a complex, multichain enzyme responsible for most of the replicative synthesis in bacteria; Pol III exhibits 3'-5' exonuclease proofreading activity. The beta chain is required for initiation of replication as well as for processivity of DNA replication.</text>
</comment>
<accession>A0A5J5K909</accession>
<dbReference type="Proteomes" id="UP000327011">
    <property type="component" value="Unassembled WGS sequence"/>
</dbReference>
<keyword evidence="6 9" id="KW-0235">DNA replication</keyword>
<reference evidence="13 14" key="1">
    <citation type="submission" date="2019-09" db="EMBL/GenBank/DDBJ databases">
        <title>Screening of Novel Bioactive Compounds from Soil-Associated.</title>
        <authorList>
            <person name="Gong X."/>
        </authorList>
    </citation>
    <scope>NUCLEOTIDE SEQUENCE [LARGE SCALE GENOMIC DNA]</scope>
    <source>
        <strain evidence="13 14">Gxj-6</strain>
    </source>
</reference>
<keyword evidence="4 9" id="KW-0808">Transferase</keyword>
<dbReference type="GO" id="GO:0003887">
    <property type="term" value="F:DNA-directed DNA polymerase activity"/>
    <property type="evidence" value="ECO:0007669"/>
    <property type="project" value="UniProtKB-UniRule"/>
</dbReference>
<comment type="subunit">
    <text evidence="9">Forms a ring-shaped head-to-tail homodimer around DNA.</text>
</comment>
<dbReference type="SUPFAM" id="SSF55979">
    <property type="entry name" value="DNA clamp"/>
    <property type="match status" value="3"/>
</dbReference>
<keyword evidence="3 9" id="KW-0963">Cytoplasm</keyword>
<dbReference type="InterPro" id="IPR022635">
    <property type="entry name" value="DNA_polIII_beta_C"/>
</dbReference>
<evidence type="ECO:0000256" key="6">
    <source>
        <dbReference type="ARBA" id="ARBA00022705"/>
    </source>
</evidence>
<dbReference type="FunFam" id="3.10.150.10:FF:000005">
    <property type="entry name" value="Beta sliding clamp"/>
    <property type="match status" value="1"/>
</dbReference>
<evidence type="ECO:0000256" key="3">
    <source>
        <dbReference type="ARBA" id="ARBA00022490"/>
    </source>
</evidence>
<evidence type="ECO:0000259" key="10">
    <source>
        <dbReference type="Pfam" id="PF00712"/>
    </source>
</evidence>
<dbReference type="InterPro" id="IPR022637">
    <property type="entry name" value="DNA_polIII_beta_cen"/>
</dbReference>
<dbReference type="PIRSF" id="PIRSF000804">
    <property type="entry name" value="DNA_pol_III_b"/>
    <property type="match status" value="1"/>
</dbReference>
<dbReference type="Gene3D" id="3.10.150.10">
    <property type="entry name" value="DNA Polymerase III, subunit A, domain 2"/>
    <property type="match status" value="3"/>
</dbReference>
<evidence type="ECO:0000256" key="1">
    <source>
        <dbReference type="ARBA" id="ARBA00004496"/>
    </source>
</evidence>
<dbReference type="Pfam" id="PF00712">
    <property type="entry name" value="DNA_pol3_beta"/>
    <property type="match status" value="1"/>
</dbReference>
<dbReference type="GO" id="GO:0008408">
    <property type="term" value="F:3'-5' exonuclease activity"/>
    <property type="evidence" value="ECO:0007669"/>
    <property type="project" value="InterPro"/>
</dbReference>
<dbReference type="PANTHER" id="PTHR30478:SF0">
    <property type="entry name" value="BETA SLIDING CLAMP"/>
    <property type="match status" value="1"/>
</dbReference>
<dbReference type="Pfam" id="PF02768">
    <property type="entry name" value="DNA_pol3_beta_3"/>
    <property type="match status" value="1"/>
</dbReference>
<comment type="subcellular location">
    <subcellularLocation>
        <location evidence="1 9">Cytoplasm</location>
    </subcellularLocation>
</comment>
<feature type="domain" description="DNA polymerase III beta sliding clamp central" evidence="11">
    <location>
        <begin position="136"/>
        <end position="256"/>
    </location>
</feature>
<evidence type="ECO:0000259" key="11">
    <source>
        <dbReference type="Pfam" id="PF02767"/>
    </source>
</evidence>
<gene>
    <name evidence="13" type="ORF">F5972_08545</name>
</gene>
<dbReference type="SMART" id="SM00480">
    <property type="entry name" value="POL3Bc"/>
    <property type="match status" value="1"/>
</dbReference>
<dbReference type="InterPro" id="IPR046938">
    <property type="entry name" value="DNA_clamp_sf"/>
</dbReference>
<dbReference type="GO" id="GO:0006271">
    <property type="term" value="P:DNA strand elongation involved in DNA replication"/>
    <property type="evidence" value="ECO:0007669"/>
    <property type="project" value="TreeGrafter"/>
</dbReference>
<dbReference type="Pfam" id="PF02767">
    <property type="entry name" value="DNA_pol3_beta_2"/>
    <property type="match status" value="1"/>
</dbReference>
<dbReference type="GO" id="GO:0009360">
    <property type="term" value="C:DNA polymerase III complex"/>
    <property type="evidence" value="ECO:0007669"/>
    <property type="project" value="InterPro"/>
</dbReference>
<dbReference type="GO" id="GO:0003677">
    <property type="term" value="F:DNA binding"/>
    <property type="evidence" value="ECO:0007669"/>
    <property type="project" value="UniProtKB-UniRule"/>
</dbReference>
<evidence type="ECO:0000256" key="7">
    <source>
        <dbReference type="ARBA" id="ARBA00022932"/>
    </source>
</evidence>
<feature type="domain" description="DNA polymerase III beta sliding clamp N-terminal" evidence="10">
    <location>
        <begin position="11"/>
        <end position="127"/>
    </location>
</feature>
<dbReference type="InterPro" id="IPR022634">
    <property type="entry name" value="DNA_polIII_beta_N"/>
</dbReference>
<comment type="caution">
    <text evidence="13">The sequence shown here is derived from an EMBL/GenBank/DDBJ whole genome shotgun (WGS) entry which is preliminary data.</text>
</comment>
<dbReference type="AlphaFoldDB" id="A0A5J5K909"/>
<evidence type="ECO:0000256" key="2">
    <source>
        <dbReference type="ARBA" id="ARBA00010752"/>
    </source>
</evidence>